<dbReference type="InterPro" id="IPR046700">
    <property type="entry name" value="DUF6570"/>
</dbReference>
<dbReference type="AlphaFoldDB" id="A0A550CBL2"/>
<dbReference type="Proteomes" id="UP000320762">
    <property type="component" value="Unassembled WGS sequence"/>
</dbReference>
<dbReference type="Pfam" id="PF20209">
    <property type="entry name" value="DUF6570"/>
    <property type="match status" value="1"/>
</dbReference>
<dbReference type="EMBL" id="VDMD01000013">
    <property type="protein sequence ID" value="TRM62200.1"/>
    <property type="molecule type" value="Genomic_DNA"/>
</dbReference>
<feature type="domain" description="DUF6570" evidence="1">
    <location>
        <begin position="39"/>
        <end position="176"/>
    </location>
</feature>
<feature type="non-terminal residue" evidence="2">
    <location>
        <position position="194"/>
    </location>
</feature>
<organism evidence="2 3">
    <name type="scientific">Schizophyllum amplum</name>
    <dbReference type="NCBI Taxonomy" id="97359"/>
    <lineage>
        <taxon>Eukaryota</taxon>
        <taxon>Fungi</taxon>
        <taxon>Dikarya</taxon>
        <taxon>Basidiomycota</taxon>
        <taxon>Agaricomycotina</taxon>
        <taxon>Agaricomycetes</taxon>
        <taxon>Agaricomycetidae</taxon>
        <taxon>Agaricales</taxon>
        <taxon>Schizophyllaceae</taxon>
        <taxon>Schizophyllum</taxon>
    </lineage>
</organism>
<comment type="caution">
    <text evidence="2">The sequence shown here is derived from an EMBL/GenBank/DDBJ whole genome shotgun (WGS) entry which is preliminary data.</text>
</comment>
<evidence type="ECO:0000313" key="2">
    <source>
        <dbReference type="EMBL" id="TRM62200.1"/>
    </source>
</evidence>
<keyword evidence="3" id="KW-1185">Reference proteome</keyword>
<dbReference type="OrthoDB" id="3257061at2759"/>
<dbReference type="STRING" id="97359.A0A550CBL2"/>
<evidence type="ECO:0000313" key="3">
    <source>
        <dbReference type="Proteomes" id="UP000320762"/>
    </source>
</evidence>
<name>A0A550CBL2_9AGAR</name>
<proteinExistence type="predicted"/>
<gene>
    <name evidence="2" type="ORF">BD626DRAFT_404200</name>
</gene>
<reference evidence="2 3" key="1">
    <citation type="journal article" date="2019" name="New Phytol.">
        <title>Comparative genomics reveals unique wood-decay strategies and fruiting body development in the Schizophyllaceae.</title>
        <authorList>
            <person name="Almasi E."/>
            <person name="Sahu N."/>
            <person name="Krizsan K."/>
            <person name="Balint B."/>
            <person name="Kovacs G.M."/>
            <person name="Kiss B."/>
            <person name="Cseklye J."/>
            <person name="Drula E."/>
            <person name="Henrissat B."/>
            <person name="Nagy I."/>
            <person name="Chovatia M."/>
            <person name="Adam C."/>
            <person name="LaButti K."/>
            <person name="Lipzen A."/>
            <person name="Riley R."/>
            <person name="Grigoriev I.V."/>
            <person name="Nagy L.G."/>
        </authorList>
    </citation>
    <scope>NUCLEOTIDE SEQUENCE [LARGE SCALE GENOMIC DNA]</scope>
    <source>
        <strain evidence="2 3">NL-1724</strain>
    </source>
</reference>
<protein>
    <recommendedName>
        <fullName evidence="1">DUF6570 domain-containing protein</fullName>
    </recommendedName>
</protein>
<evidence type="ECO:0000259" key="1">
    <source>
        <dbReference type="Pfam" id="PF20209"/>
    </source>
</evidence>
<accession>A0A550CBL2</accession>
<sequence length="194" mass="21697">MLDRDAVFLNSPSHLPDDDIPAGPSISLCSECRNSLLAGKLPRFALANMLYRGHLPPDLLDITWIEEMVCSLYRTTAHVTRLFQSSDERAPRVFSGNTCAHDMNVISTASIMPRTPSDVNDMLSVIFVGPGRFCMSMLGQHNMFRIRKAKVLALLLHLQQHNRLYTSIPLDHTVLNLYPEDGTLPGLDDSILHD</sequence>